<protein>
    <submittedName>
        <fullName evidence="1">Uncharacterized protein</fullName>
    </submittedName>
</protein>
<organism evidence="1 2">
    <name type="scientific">Rhizopus microsporus</name>
    <dbReference type="NCBI Taxonomy" id="58291"/>
    <lineage>
        <taxon>Eukaryota</taxon>
        <taxon>Fungi</taxon>
        <taxon>Fungi incertae sedis</taxon>
        <taxon>Mucoromycota</taxon>
        <taxon>Mucoromycotina</taxon>
        <taxon>Mucoromycetes</taxon>
        <taxon>Mucorales</taxon>
        <taxon>Mucorineae</taxon>
        <taxon>Rhizopodaceae</taxon>
        <taxon>Rhizopus</taxon>
    </lineage>
</organism>
<dbReference type="Proteomes" id="UP000242381">
    <property type="component" value="Unassembled WGS sequence"/>
</dbReference>
<name>A0A1X0RKG7_RHIZD</name>
<evidence type="ECO:0000313" key="2">
    <source>
        <dbReference type="Proteomes" id="UP000242381"/>
    </source>
</evidence>
<accession>A0A1X0RKG7</accession>
<dbReference type="VEuPathDB" id="FungiDB:BCV72DRAFT_322932"/>
<sequence length="73" mass="8598">NDNILIPFILIEGFDCQLLGLRLIQPKLYVIEEIDRFSFPISKKHIKKGAIEDMVNLLTFERVNMTLRTQKEH</sequence>
<evidence type="ECO:0000313" key="1">
    <source>
        <dbReference type="EMBL" id="ORE12532.1"/>
    </source>
</evidence>
<reference evidence="1 2" key="1">
    <citation type="journal article" date="2016" name="Proc. Natl. Acad. Sci. U.S.A.">
        <title>Lipid metabolic changes in an early divergent fungus govern the establishment of a mutualistic symbiosis with endobacteria.</title>
        <authorList>
            <person name="Lastovetsky O.A."/>
            <person name="Gaspar M.L."/>
            <person name="Mondo S.J."/>
            <person name="LaButti K.M."/>
            <person name="Sandor L."/>
            <person name="Grigoriev I.V."/>
            <person name="Henry S.A."/>
            <person name="Pawlowska T.E."/>
        </authorList>
    </citation>
    <scope>NUCLEOTIDE SEQUENCE [LARGE SCALE GENOMIC DNA]</scope>
    <source>
        <strain evidence="1 2">ATCC 11559</strain>
    </source>
</reference>
<dbReference type="AlphaFoldDB" id="A0A1X0RKG7"/>
<gene>
    <name evidence="1" type="ORF">BCV71DRAFT_190878</name>
</gene>
<proteinExistence type="predicted"/>
<dbReference type="EMBL" id="KV921648">
    <property type="protein sequence ID" value="ORE12532.1"/>
    <property type="molecule type" value="Genomic_DNA"/>
</dbReference>
<feature type="non-terminal residue" evidence="1">
    <location>
        <position position="1"/>
    </location>
</feature>